<dbReference type="AlphaFoldDB" id="A0AAE3EMU3"/>
<dbReference type="EMBL" id="JAKKDU010000008">
    <property type="protein sequence ID" value="MCF7568306.1"/>
    <property type="molecule type" value="Genomic_DNA"/>
</dbReference>
<organism evidence="5 6">
    <name type="scientific">Wocania arenilitoris</name>
    <dbReference type="NCBI Taxonomy" id="2044858"/>
    <lineage>
        <taxon>Bacteria</taxon>
        <taxon>Pseudomonadati</taxon>
        <taxon>Bacteroidota</taxon>
        <taxon>Flavobacteriia</taxon>
        <taxon>Flavobacteriales</taxon>
        <taxon>Flavobacteriaceae</taxon>
        <taxon>Wocania</taxon>
    </lineage>
</organism>
<proteinExistence type="predicted"/>
<keyword evidence="2" id="KW-0238">DNA-binding</keyword>
<protein>
    <submittedName>
        <fullName evidence="5">AraC family transcriptional regulator</fullName>
    </submittedName>
</protein>
<dbReference type="PANTHER" id="PTHR43280:SF27">
    <property type="entry name" value="TRANSCRIPTIONAL REGULATOR MTLR"/>
    <property type="match status" value="1"/>
</dbReference>
<dbReference type="Gene3D" id="2.60.120.10">
    <property type="entry name" value="Jelly Rolls"/>
    <property type="match status" value="1"/>
</dbReference>
<dbReference type="InterPro" id="IPR009057">
    <property type="entry name" value="Homeodomain-like_sf"/>
</dbReference>
<evidence type="ECO:0000256" key="3">
    <source>
        <dbReference type="ARBA" id="ARBA00023163"/>
    </source>
</evidence>
<dbReference type="GO" id="GO:0003700">
    <property type="term" value="F:DNA-binding transcription factor activity"/>
    <property type="evidence" value="ECO:0007669"/>
    <property type="project" value="InterPro"/>
</dbReference>
<evidence type="ECO:0000256" key="2">
    <source>
        <dbReference type="ARBA" id="ARBA00023125"/>
    </source>
</evidence>
<dbReference type="Proteomes" id="UP001199795">
    <property type="component" value="Unassembled WGS sequence"/>
</dbReference>
<dbReference type="RefSeq" id="WP_237239652.1">
    <property type="nucleotide sequence ID" value="NZ_JAKKDU010000008.1"/>
</dbReference>
<dbReference type="Gene3D" id="1.10.10.60">
    <property type="entry name" value="Homeodomain-like"/>
    <property type="match status" value="2"/>
</dbReference>
<accession>A0AAE3EMU3</accession>
<evidence type="ECO:0000256" key="1">
    <source>
        <dbReference type="ARBA" id="ARBA00023015"/>
    </source>
</evidence>
<feature type="domain" description="HTH araC/xylS-type" evidence="4">
    <location>
        <begin position="180"/>
        <end position="279"/>
    </location>
</feature>
<dbReference type="PANTHER" id="PTHR43280">
    <property type="entry name" value="ARAC-FAMILY TRANSCRIPTIONAL REGULATOR"/>
    <property type="match status" value="1"/>
</dbReference>
<name>A0AAE3EMU3_9FLAO</name>
<dbReference type="InterPro" id="IPR011051">
    <property type="entry name" value="RmlC_Cupin_sf"/>
</dbReference>
<keyword evidence="6" id="KW-1185">Reference proteome</keyword>
<evidence type="ECO:0000259" key="4">
    <source>
        <dbReference type="PROSITE" id="PS01124"/>
    </source>
</evidence>
<dbReference type="Pfam" id="PF12833">
    <property type="entry name" value="HTH_18"/>
    <property type="match status" value="1"/>
</dbReference>
<gene>
    <name evidence="5" type="ORF">L3X37_08010</name>
</gene>
<evidence type="ECO:0000313" key="5">
    <source>
        <dbReference type="EMBL" id="MCF7568306.1"/>
    </source>
</evidence>
<dbReference type="InterPro" id="IPR018060">
    <property type="entry name" value="HTH_AraC"/>
</dbReference>
<reference evidence="5" key="1">
    <citation type="submission" date="2022-01" db="EMBL/GenBank/DDBJ databases">
        <title>Draft genome sequence of Sabulilitoribacter arenilitoris KCTC 52401.</title>
        <authorList>
            <person name="Oh J.-S."/>
        </authorList>
    </citation>
    <scope>NUCLEOTIDE SEQUENCE</scope>
    <source>
        <strain evidence="5">HMF6543</strain>
    </source>
</reference>
<comment type="caution">
    <text evidence="5">The sequence shown here is derived from an EMBL/GenBank/DDBJ whole genome shotgun (WGS) entry which is preliminary data.</text>
</comment>
<dbReference type="PROSITE" id="PS01124">
    <property type="entry name" value="HTH_ARAC_FAMILY_2"/>
    <property type="match status" value="1"/>
</dbReference>
<dbReference type="SUPFAM" id="SSF46689">
    <property type="entry name" value="Homeodomain-like"/>
    <property type="match status" value="2"/>
</dbReference>
<keyword evidence="3" id="KW-0804">Transcription</keyword>
<dbReference type="SUPFAM" id="SSF51182">
    <property type="entry name" value="RmlC-like cupins"/>
    <property type="match status" value="1"/>
</dbReference>
<dbReference type="SMART" id="SM00342">
    <property type="entry name" value="HTH_ARAC"/>
    <property type="match status" value="1"/>
</dbReference>
<evidence type="ECO:0000313" key="6">
    <source>
        <dbReference type="Proteomes" id="UP001199795"/>
    </source>
</evidence>
<dbReference type="InterPro" id="IPR014710">
    <property type="entry name" value="RmlC-like_jellyroll"/>
</dbReference>
<sequence>MKVLPFQIPKPEHDALIYQEDKELIFYDKFHQHEEIQVSFIAEGEGALVVGDTINYYKKGDVIALGSNLPHVFKSDISTNIQSEMLTLFFSNDAFGSTFFELEELRELRPFFKKVNYGFKVSPKSKKIETLFKQLHESSKLQRFILLLEVLKALSKSKTQPLSSFIYDKKYTDSEGKRMRDVMDFTMQNYNQQISLDDVAQVSAMTKNAFCKYFKKRTNKTYFTFLNELRIENACKLLLSNQDLSIIEIAEKSGFNNMSNFNRQFKVVKKNSPSLFKKDSYR</sequence>
<dbReference type="GO" id="GO:0043565">
    <property type="term" value="F:sequence-specific DNA binding"/>
    <property type="evidence" value="ECO:0007669"/>
    <property type="project" value="InterPro"/>
</dbReference>
<keyword evidence="1" id="KW-0805">Transcription regulation</keyword>